<dbReference type="EMBL" id="BOVJ01000093">
    <property type="protein sequence ID" value="GIQ64405.1"/>
    <property type="molecule type" value="Genomic_DNA"/>
</dbReference>
<evidence type="ECO:0008006" key="3">
    <source>
        <dbReference type="Google" id="ProtNLM"/>
    </source>
</evidence>
<evidence type="ECO:0000313" key="1">
    <source>
        <dbReference type="EMBL" id="GIQ64405.1"/>
    </source>
</evidence>
<sequence>MNCKITRNAAKVLRAELDKPEHEGKKLRVYITHAHGDHAHYGLAIDDAGENDEVVATDKDIDVIMEKGVDLLDGVKIDYLYFPQEGFVITNPSKGNHGDH</sequence>
<dbReference type="SUPFAM" id="SSF89360">
    <property type="entry name" value="HesB-like domain"/>
    <property type="match status" value="1"/>
</dbReference>
<organism evidence="1 2">
    <name type="scientific">Paenibacillus cisolokensis</name>
    <dbReference type="NCBI Taxonomy" id="1658519"/>
    <lineage>
        <taxon>Bacteria</taxon>
        <taxon>Bacillati</taxon>
        <taxon>Bacillota</taxon>
        <taxon>Bacilli</taxon>
        <taxon>Bacillales</taxon>
        <taxon>Paenibacillaceae</taxon>
        <taxon>Paenibacillus</taxon>
    </lineage>
</organism>
<dbReference type="RefSeq" id="WP_062494266.1">
    <property type="nucleotide sequence ID" value="NZ_BOVJ01000093.1"/>
</dbReference>
<evidence type="ECO:0000313" key="2">
    <source>
        <dbReference type="Proteomes" id="UP000680304"/>
    </source>
</evidence>
<comment type="caution">
    <text evidence="1">The sequence shown here is derived from an EMBL/GenBank/DDBJ whole genome shotgun (WGS) entry which is preliminary data.</text>
</comment>
<gene>
    <name evidence="1" type="ORF">PACILC2_29730</name>
</gene>
<keyword evidence="2" id="KW-1185">Reference proteome</keyword>
<dbReference type="InterPro" id="IPR035903">
    <property type="entry name" value="HesB-like_dom_sf"/>
</dbReference>
<dbReference type="Gene3D" id="2.60.300.12">
    <property type="entry name" value="HesB-like domain"/>
    <property type="match status" value="1"/>
</dbReference>
<reference evidence="1 2" key="1">
    <citation type="submission" date="2021-04" db="EMBL/GenBank/DDBJ databases">
        <title>Draft genome sequence of Paenibacillus cisolokensis, LC2-13A.</title>
        <authorList>
            <person name="Uke A."/>
            <person name="Chhe C."/>
            <person name="Baramee S."/>
            <person name="Kosugi A."/>
        </authorList>
    </citation>
    <scope>NUCLEOTIDE SEQUENCE [LARGE SCALE GENOMIC DNA]</scope>
    <source>
        <strain evidence="1 2">LC2-13A</strain>
    </source>
</reference>
<dbReference type="Proteomes" id="UP000680304">
    <property type="component" value="Unassembled WGS sequence"/>
</dbReference>
<accession>A0ABQ4N882</accession>
<protein>
    <recommendedName>
        <fullName evidence="3">Heme biosynthesis protein HemY</fullName>
    </recommendedName>
</protein>
<proteinExistence type="predicted"/>
<name>A0ABQ4N882_9BACL</name>